<sequence>MITNRARSNFLLCSIITQPFVKDTTTAFYSIGNRLCSDIMLFINKATITFCFKPSPFLFQ</sequence>
<dbReference type="InParanoid" id="A0A1X7SNA4"/>
<organism evidence="1">
    <name type="scientific">Amphimedon queenslandica</name>
    <name type="common">Sponge</name>
    <dbReference type="NCBI Taxonomy" id="400682"/>
    <lineage>
        <taxon>Eukaryota</taxon>
        <taxon>Metazoa</taxon>
        <taxon>Porifera</taxon>
        <taxon>Demospongiae</taxon>
        <taxon>Heteroscleromorpha</taxon>
        <taxon>Haplosclerida</taxon>
        <taxon>Niphatidae</taxon>
        <taxon>Amphimedon</taxon>
    </lineage>
</organism>
<dbReference type="AlphaFoldDB" id="A0A1X7SNA4"/>
<name>A0A1X7SNA4_AMPQE</name>
<accession>A0A1X7SNA4</accession>
<protein>
    <submittedName>
        <fullName evidence="1">Uncharacterized protein</fullName>
    </submittedName>
</protein>
<proteinExistence type="predicted"/>
<dbReference type="EnsemblMetazoa" id="Aqu2.1.03571_001">
    <property type="protein sequence ID" value="Aqu2.1.03571_001"/>
    <property type="gene ID" value="Aqu2.1.03571"/>
</dbReference>
<reference evidence="1" key="1">
    <citation type="submission" date="2017-05" db="UniProtKB">
        <authorList>
            <consortium name="EnsemblMetazoa"/>
        </authorList>
    </citation>
    <scope>IDENTIFICATION</scope>
</reference>
<evidence type="ECO:0000313" key="1">
    <source>
        <dbReference type="EnsemblMetazoa" id="Aqu2.1.03571_001"/>
    </source>
</evidence>